<dbReference type="EMBL" id="AP027272">
    <property type="protein sequence ID" value="BDX08136.1"/>
    <property type="molecule type" value="Genomic_DNA"/>
</dbReference>
<gene>
    <name evidence="1" type="ORF">MACH26_36570</name>
</gene>
<reference evidence="1" key="1">
    <citation type="submission" date="2023-01" db="EMBL/GenBank/DDBJ databases">
        <title>Complete genome sequence of Planctobacterium marinum strain Dej080120_11.</title>
        <authorList>
            <person name="Ueki S."/>
            <person name="Maruyama F."/>
        </authorList>
    </citation>
    <scope>NUCLEOTIDE SEQUENCE</scope>
    <source>
        <strain evidence="1">Dej080120_11</strain>
    </source>
</reference>
<accession>A0AA48HKJ8</accession>
<dbReference type="InterPro" id="IPR043129">
    <property type="entry name" value="ATPase_NBD"/>
</dbReference>
<dbReference type="KEGG" id="pmaw:MACH26_36570"/>
<proteinExistence type="predicted"/>
<dbReference type="Gene3D" id="3.30.420.40">
    <property type="match status" value="2"/>
</dbReference>
<protein>
    <recommendedName>
        <fullName evidence="3">MSHA biogenesis protein MshI</fullName>
    </recommendedName>
</protein>
<dbReference type="RefSeq" id="WP_338294216.1">
    <property type="nucleotide sequence ID" value="NZ_AP027272.1"/>
</dbReference>
<name>A0AA48HKJ8_9ALTE</name>
<evidence type="ECO:0000313" key="2">
    <source>
        <dbReference type="Proteomes" id="UP001333710"/>
    </source>
</evidence>
<evidence type="ECO:0008006" key="3">
    <source>
        <dbReference type="Google" id="ProtNLM"/>
    </source>
</evidence>
<keyword evidence="2" id="KW-1185">Reference proteome</keyword>
<dbReference type="SUPFAM" id="SSF53067">
    <property type="entry name" value="Actin-like ATPase domain"/>
    <property type="match status" value="1"/>
</dbReference>
<dbReference type="AlphaFoldDB" id="A0AA48HKJ8"/>
<dbReference type="Proteomes" id="UP001333710">
    <property type="component" value="Chromosome"/>
</dbReference>
<dbReference type="Gene3D" id="3.30.1490.300">
    <property type="match status" value="1"/>
</dbReference>
<sequence>MRVGWRKLISYLNRKPSGFASLGIEYDINGLHLCATQEVDGQHTWVLNQTFPLQDWQSSLKSFVEEQQLQNTKTTLVFATKKYKLVQTDKPAVPEEELAQALQWSAKDLLMTQDEVVMDYFDLPAQTMGANKVNVVAIPKAELFDVCQGVLEAGLFIERVTVEELATCELLPKNQEGYVTVFQAPGAEVCLNIVKAGKLYFSRRIKGYEQISSFTEMELQMGVSETLSVELQRSMDFFESQLRQAPVKKIYLNLDTEHQGVLAKLIGDAMQVESEPFVPDFAKSEELQWADTSLAALGGAFSVQEVEEQTTNESGDAA</sequence>
<evidence type="ECO:0000313" key="1">
    <source>
        <dbReference type="EMBL" id="BDX08136.1"/>
    </source>
</evidence>
<organism evidence="1 2">
    <name type="scientific">Planctobacterium marinum</name>
    <dbReference type="NCBI Taxonomy" id="1631968"/>
    <lineage>
        <taxon>Bacteria</taxon>
        <taxon>Pseudomonadati</taxon>
        <taxon>Pseudomonadota</taxon>
        <taxon>Gammaproteobacteria</taxon>
        <taxon>Alteromonadales</taxon>
        <taxon>Alteromonadaceae</taxon>
        <taxon>Planctobacterium</taxon>
    </lineage>
</organism>